<name>A0ACC3SPX6_9PEZI</name>
<keyword evidence="2" id="KW-1185">Reference proteome</keyword>
<dbReference type="EMBL" id="JAMKPW020000002">
    <property type="protein sequence ID" value="KAK8220172.1"/>
    <property type="molecule type" value="Genomic_DNA"/>
</dbReference>
<dbReference type="Proteomes" id="UP001320706">
    <property type="component" value="Unassembled WGS sequence"/>
</dbReference>
<protein>
    <submittedName>
        <fullName evidence="1">Uncharacterized protein</fullName>
    </submittedName>
</protein>
<comment type="caution">
    <text evidence="1">The sequence shown here is derived from an EMBL/GenBank/DDBJ whole genome shotgun (WGS) entry which is preliminary data.</text>
</comment>
<evidence type="ECO:0000313" key="1">
    <source>
        <dbReference type="EMBL" id="KAK8220172.1"/>
    </source>
</evidence>
<organism evidence="1 2">
    <name type="scientific">Zalaria obscura</name>
    <dbReference type="NCBI Taxonomy" id="2024903"/>
    <lineage>
        <taxon>Eukaryota</taxon>
        <taxon>Fungi</taxon>
        <taxon>Dikarya</taxon>
        <taxon>Ascomycota</taxon>
        <taxon>Pezizomycotina</taxon>
        <taxon>Dothideomycetes</taxon>
        <taxon>Dothideomycetidae</taxon>
        <taxon>Dothideales</taxon>
        <taxon>Zalariaceae</taxon>
        <taxon>Zalaria</taxon>
    </lineage>
</organism>
<reference evidence="1" key="1">
    <citation type="submission" date="2024-02" db="EMBL/GenBank/DDBJ databases">
        <title>Metagenome Assembled Genome of Zalaria obscura JY119.</title>
        <authorList>
            <person name="Vighnesh L."/>
            <person name="Jagadeeshwari U."/>
            <person name="Venkata Ramana C."/>
            <person name="Sasikala C."/>
        </authorList>
    </citation>
    <scope>NUCLEOTIDE SEQUENCE</scope>
    <source>
        <strain evidence="1">JY119</strain>
    </source>
</reference>
<sequence length="896" mass="101775">MIARPPACGPVLSRLQPTSTTLKRKRWQLDLLRKGTVGEAASRRGRHYGKSYTSSRTVLPMRPVHAATSQRKLSFGNSITPVLSLREGRGNTTGLRSRSQRRDYATAYTGDGEDHGLEERQADGLWGQFNPSNERSPEDGQESQEEVEVTAQTTPQGISRSESGIRYRTEIEQALLRNEPDRLLRAFLAASHDPEYIAEIPDTTFSQILSMITPERFIGHLVPLSTRIRKNILDSRGVVRLEEGIKDYLEIILRIRWLRAESGRKMNIIDYTFLLNCARQSGSSRLAKYFWAAMKSDGVKPNTQCYNHYMGALVWDAVLLGHVKHARYYRVWPRFLRQRQEFPDSDRFHNKMAFRVGPGGLREEITSIFNQMLLDEVIADEATFRHLMVGLAREGDITGVKAMLKRVWHIDVDHLVSCEDESELNPVAPYSRSSPLYPTPKLLFALAHSFSINSDMPTALRLVDYVSRQYEIDPTEEVWTELLEWTVYLASQWIDRTATPEEKAPVLGQWSVVNFFETMTAEPYNVEPTLPMFNYLLEFLYRHNMYREMWLYITRAIPLYKKARKDTFLAYRALYYAVKPRDEPSSMIESENMQPSIPLETLRRAYESAVLLSDTASRLLMNWIQRLQALSSRIIRLKEQDPNLDWAVRIFPQLIGQYSHSLGEDAVYHTAAGRIELFLHSSAETVKRHASTRRRNLGRARVFHTGDPRLVGDEWVVLRSPVMPLALQKLLDERGGSAEDLDRLLEEGDLGFVAAAMEKFQQIAPRKRRLRTAGGALEGKGEVPKSKMAGLAERVASKGPATATATANANTLPPLSATGIDLDAVNARLAQAKAEREAAGRDWLPEYSPKLKTKPVPFLEEGLVGPEGKRREVVDSVTRRVEAKEEARHKGWLGDS</sequence>
<proteinExistence type="predicted"/>
<gene>
    <name evidence="1" type="ORF">M8818_000588</name>
</gene>
<evidence type="ECO:0000313" key="2">
    <source>
        <dbReference type="Proteomes" id="UP001320706"/>
    </source>
</evidence>
<accession>A0ACC3SPX6</accession>